<feature type="transmembrane region" description="Helical" evidence="7">
    <location>
        <begin position="81"/>
        <end position="102"/>
    </location>
</feature>
<dbReference type="PANTHER" id="PTHR13180">
    <property type="entry name" value="SMALL MEMBRANE PROTEIN-RELATED"/>
    <property type="match status" value="1"/>
</dbReference>
<comment type="similarity">
    <text evidence="2">Belongs to the UPF0220 family.</text>
</comment>
<proteinExistence type="inferred from homology"/>
<name>A0A0G4ILI9_PLABS</name>
<gene>
    <name evidence="8" type="ORF">PBRA_004675</name>
    <name evidence="9" type="ORF">PLBR_LOCUS684</name>
</gene>
<sequence>MTLWKPRTMTTLSGVLFGAGIWWLIDAIAWSYAKVESPGFPFEYYLPPFAAFLAGLIVMALDFNALKEPEFYGSSATGARVWAVVSLLLFLLAVTGGIVVIVQGADKENRLKPGTSSPEQPERAEPLQPKPSPPNQAPESVPGPGAPVQPQKAASGNVSDTALPPMFGPISVLGSSVLIFFSGVMFAASRTIKTDDGMMMF</sequence>
<dbReference type="Proteomes" id="UP000039324">
    <property type="component" value="Unassembled WGS sequence"/>
</dbReference>
<feature type="transmembrane region" description="Helical" evidence="7">
    <location>
        <begin position="12"/>
        <end position="32"/>
    </location>
</feature>
<geneLocation type="mitochondrion" evidence="9"/>
<dbReference type="Pfam" id="PF05255">
    <property type="entry name" value="UPF0220"/>
    <property type="match status" value="1"/>
</dbReference>
<evidence type="ECO:0000256" key="3">
    <source>
        <dbReference type="ARBA" id="ARBA00022692"/>
    </source>
</evidence>
<evidence type="ECO:0000313" key="8">
    <source>
        <dbReference type="EMBL" id="CEO95985.1"/>
    </source>
</evidence>
<keyword evidence="5 7" id="KW-0472">Membrane</keyword>
<feature type="transmembrane region" description="Helical" evidence="7">
    <location>
        <begin position="166"/>
        <end position="188"/>
    </location>
</feature>
<evidence type="ECO:0000256" key="1">
    <source>
        <dbReference type="ARBA" id="ARBA00004141"/>
    </source>
</evidence>
<keyword evidence="10" id="KW-1185">Reference proteome</keyword>
<dbReference type="AlphaFoldDB" id="A0A0G4ILI9"/>
<dbReference type="EMBL" id="CDSF01000046">
    <property type="protein sequence ID" value="CEO95985.1"/>
    <property type="molecule type" value="Genomic_DNA"/>
</dbReference>
<evidence type="ECO:0000256" key="5">
    <source>
        <dbReference type="ARBA" id="ARBA00023136"/>
    </source>
</evidence>
<reference evidence="8 10" key="1">
    <citation type="submission" date="2015-02" db="EMBL/GenBank/DDBJ databases">
        <authorList>
            <person name="Chooi Y.-H."/>
        </authorList>
    </citation>
    <scope>NUCLEOTIDE SEQUENCE [LARGE SCALE GENOMIC DNA]</scope>
    <source>
        <strain evidence="8">E3</strain>
    </source>
</reference>
<evidence type="ECO:0000313" key="10">
    <source>
        <dbReference type="Proteomes" id="UP000039324"/>
    </source>
</evidence>
<feature type="transmembrane region" description="Helical" evidence="7">
    <location>
        <begin position="44"/>
        <end position="61"/>
    </location>
</feature>
<dbReference type="GO" id="GO:0016020">
    <property type="term" value="C:membrane"/>
    <property type="evidence" value="ECO:0007669"/>
    <property type="project" value="UniProtKB-SubCell"/>
</dbReference>
<dbReference type="EMBL" id="OVEO01000001">
    <property type="protein sequence ID" value="SPQ93469.1"/>
    <property type="molecule type" value="Genomic_DNA"/>
</dbReference>
<evidence type="ECO:0000256" key="4">
    <source>
        <dbReference type="ARBA" id="ARBA00022989"/>
    </source>
</evidence>
<evidence type="ECO:0000256" key="7">
    <source>
        <dbReference type="SAM" id="Phobius"/>
    </source>
</evidence>
<dbReference type="Proteomes" id="UP000290189">
    <property type="component" value="Unassembled WGS sequence"/>
</dbReference>
<evidence type="ECO:0000313" key="11">
    <source>
        <dbReference type="Proteomes" id="UP000290189"/>
    </source>
</evidence>
<dbReference type="OrthoDB" id="268928at2759"/>
<evidence type="ECO:0000256" key="2">
    <source>
        <dbReference type="ARBA" id="ARBA00005335"/>
    </source>
</evidence>
<reference evidence="9 11" key="2">
    <citation type="submission" date="2018-03" db="EMBL/GenBank/DDBJ databases">
        <authorList>
            <person name="Fogelqvist J."/>
        </authorList>
    </citation>
    <scope>NUCLEOTIDE SEQUENCE [LARGE SCALE GENOMIC DNA]</scope>
</reference>
<evidence type="ECO:0000256" key="6">
    <source>
        <dbReference type="SAM" id="MobiDB-lite"/>
    </source>
</evidence>
<dbReference type="InterPro" id="IPR007919">
    <property type="entry name" value="UPF0220"/>
</dbReference>
<keyword evidence="9" id="KW-0496">Mitochondrion</keyword>
<evidence type="ECO:0000313" key="9">
    <source>
        <dbReference type="EMBL" id="SPQ93469.1"/>
    </source>
</evidence>
<feature type="region of interest" description="Disordered" evidence="6">
    <location>
        <begin position="109"/>
        <end position="160"/>
    </location>
</feature>
<accession>A0A0G4ILI9</accession>
<comment type="subcellular location">
    <subcellularLocation>
        <location evidence="1">Membrane</location>
        <topology evidence="1">Multi-pass membrane protein</topology>
    </subcellularLocation>
</comment>
<organism evidence="8 10">
    <name type="scientific">Plasmodiophora brassicae</name>
    <name type="common">Clubroot disease agent</name>
    <dbReference type="NCBI Taxonomy" id="37360"/>
    <lineage>
        <taxon>Eukaryota</taxon>
        <taxon>Sar</taxon>
        <taxon>Rhizaria</taxon>
        <taxon>Endomyxa</taxon>
        <taxon>Phytomyxea</taxon>
        <taxon>Plasmodiophorida</taxon>
        <taxon>Plasmodiophoridae</taxon>
        <taxon>Plasmodiophora</taxon>
    </lineage>
</organism>
<protein>
    <submittedName>
        <fullName evidence="8">Uncharacterized protein</fullName>
    </submittedName>
</protein>
<keyword evidence="4 7" id="KW-1133">Transmembrane helix</keyword>
<keyword evidence="3 7" id="KW-0812">Transmembrane</keyword>